<dbReference type="SMART" id="SM00367">
    <property type="entry name" value="LRR_CC"/>
    <property type="match status" value="10"/>
</dbReference>
<protein>
    <recommendedName>
        <fullName evidence="1">F-box/LRR-repeat protein 15-like leucin rich repeat domain-containing protein</fullName>
    </recommendedName>
</protein>
<accession>A0AAD9THP8</accession>
<keyword evidence="3" id="KW-1185">Reference proteome</keyword>
<evidence type="ECO:0000313" key="3">
    <source>
        <dbReference type="Proteomes" id="UP001280121"/>
    </source>
</evidence>
<dbReference type="Proteomes" id="UP001280121">
    <property type="component" value="Unassembled WGS sequence"/>
</dbReference>
<organism evidence="2 3">
    <name type="scientific">Dipteronia dyeriana</name>
    <dbReference type="NCBI Taxonomy" id="168575"/>
    <lineage>
        <taxon>Eukaryota</taxon>
        <taxon>Viridiplantae</taxon>
        <taxon>Streptophyta</taxon>
        <taxon>Embryophyta</taxon>
        <taxon>Tracheophyta</taxon>
        <taxon>Spermatophyta</taxon>
        <taxon>Magnoliopsida</taxon>
        <taxon>eudicotyledons</taxon>
        <taxon>Gunneridae</taxon>
        <taxon>Pentapetalae</taxon>
        <taxon>rosids</taxon>
        <taxon>malvids</taxon>
        <taxon>Sapindales</taxon>
        <taxon>Sapindaceae</taxon>
        <taxon>Hippocastanoideae</taxon>
        <taxon>Acereae</taxon>
        <taxon>Dipteronia</taxon>
    </lineage>
</organism>
<dbReference type="InterPro" id="IPR032675">
    <property type="entry name" value="LRR_dom_sf"/>
</dbReference>
<dbReference type="GO" id="GO:0019005">
    <property type="term" value="C:SCF ubiquitin ligase complex"/>
    <property type="evidence" value="ECO:0007669"/>
    <property type="project" value="TreeGrafter"/>
</dbReference>
<dbReference type="SUPFAM" id="SSF52047">
    <property type="entry name" value="RNI-like"/>
    <property type="match status" value="1"/>
</dbReference>
<dbReference type="AlphaFoldDB" id="A0AAD9THP8"/>
<evidence type="ECO:0000313" key="2">
    <source>
        <dbReference type="EMBL" id="KAK2635794.1"/>
    </source>
</evidence>
<dbReference type="InterPro" id="IPR057207">
    <property type="entry name" value="FBXL15_LRR"/>
</dbReference>
<gene>
    <name evidence="2" type="ORF">Ddye_030586</name>
</gene>
<sequence>MDSICVNDILRDDELRSILSRLENDKDKERFGLVCKKWLHLQSTDRKKLSLRAGPHMLKKIAARFSRVVELDLSQSISRSFYPGVTDSDLSVIADGFKCLNSLNLQNCKGITDAGMESIGCGLTALQSLDVSYCRKLTDKGLSAVAKGCCNLRILHLAGCRFVGDGLLQAISKNCHNLEELVLQGCINISDSGITELVNGCQNIKILDINKCSNVGDVGILNVSKFCSSSLKTLKLLDCYKVGDESILSLAKFCKNLETLIIGGCRDITDDSMKFLAAARQISLRNLRMDWCLNITDSSLTCILTQCRNLEALDIGCCEEVSDAAFQGLGEIELSLKVLKVNCPRVTVAGIGILLEKCTALEYLDVRSCPLVTKAGCKEAGLQFPQNCKVNFAGCMLEYDVLV</sequence>
<dbReference type="PANTHER" id="PTHR13318:SF75">
    <property type="entry name" value="COI1 F-BOX DOMAIN-CONTAINING PROTEIN"/>
    <property type="match status" value="1"/>
</dbReference>
<feature type="domain" description="F-box/LRR-repeat protein 15-like leucin rich repeat" evidence="1">
    <location>
        <begin position="149"/>
        <end position="296"/>
    </location>
</feature>
<evidence type="ECO:0000259" key="1">
    <source>
        <dbReference type="Pfam" id="PF25372"/>
    </source>
</evidence>
<comment type="caution">
    <text evidence="2">The sequence shown here is derived from an EMBL/GenBank/DDBJ whole genome shotgun (WGS) entry which is preliminary data.</text>
</comment>
<dbReference type="Pfam" id="PF13516">
    <property type="entry name" value="LRR_6"/>
    <property type="match status" value="2"/>
</dbReference>
<name>A0AAD9THP8_9ROSI</name>
<dbReference type="PANTHER" id="PTHR13318">
    <property type="entry name" value="PARTNER OF PAIRED, ISOFORM B-RELATED"/>
    <property type="match status" value="1"/>
</dbReference>
<reference evidence="2" key="1">
    <citation type="journal article" date="2023" name="Plant J.">
        <title>Genome sequences and population genomics provide insights into the demographic history, inbreeding, and mutation load of two 'living fossil' tree species of Dipteronia.</title>
        <authorList>
            <person name="Feng Y."/>
            <person name="Comes H.P."/>
            <person name="Chen J."/>
            <person name="Zhu S."/>
            <person name="Lu R."/>
            <person name="Zhang X."/>
            <person name="Li P."/>
            <person name="Qiu J."/>
            <person name="Olsen K.M."/>
            <person name="Qiu Y."/>
        </authorList>
    </citation>
    <scope>NUCLEOTIDE SEQUENCE</scope>
    <source>
        <strain evidence="2">KIB01</strain>
    </source>
</reference>
<dbReference type="Gene3D" id="3.80.10.10">
    <property type="entry name" value="Ribonuclease Inhibitor"/>
    <property type="match status" value="2"/>
</dbReference>
<dbReference type="EMBL" id="JANJYI010000009">
    <property type="protein sequence ID" value="KAK2635794.1"/>
    <property type="molecule type" value="Genomic_DNA"/>
</dbReference>
<dbReference type="GO" id="GO:0031146">
    <property type="term" value="P:SCF-dependent proteasomal ubiquitin-dependent protein catabolic process"/>
    <property type="evidence" value="ECO:0007669"/>
    <property type="project" value="TreeGrafter"/>
</dbReference>
<dbReference type="InterPro" id="IPR006553">
    <property type="entry name" value="Leu-rich_rpt_Cys-con_subtyp"/>
</dbReference>
<dbReference type="InterPro" id="IPR001611">
    <property type="entry name" value="Leu-rich_rpt"/>
</dbReference>
<dbReference type="Pfam" id="PF25372">
    <property type="entry name" value="DUF7885"/>
    <property type="match status" value="1"/>
</dbReference>
<proteinExistence type="predicted"/>
<dbReference type="CDD" id="cd22159">
    <property type="entry name" value="F-box_AtTIR1-like"/>
    <property type="match status" value="1"/>
</dbReference>